<dbReference type="OrthoDB" id="2372726at2759"/>
<keyword evidence="2" id="KW-1185">Reference proteome</keyword>
<dbReference type="Proteomes" id="UP001153678">
    <property type="component" value="Unassembled WGS sequence"/>
</dbReference>
<protein>
    <submittedName>
        <fullName evidence="1">9766_t:CDS:1</fullName>
    </submittedName>
</protein>
<dbReference type="EMBL" id="CAMKVN010001378">
    <property type="protein sequence ID" value="CAI2175540.1"/>
    <property type="molecule type" value="Genomic_DNA"/>
</dbReference>
<proteinExistence type="predicted"/>
<evidence type="ECO:0000313" key="2">
    <source>
        <dbReference type="Proteomes" id="UP001153678"/>
    </source>
</evidence>
<name>A0A9W4WNW6_9GLOM</name>
<sequence>MGIFFTPIHPKNDEFFAGNTLSTRSRQRRLSYDRNQYNREMFNKAYTLPTPIITTEPMTTKELTRSTSSSSSISAPVLNYHYFDEPYSYTGLSSPKLNPICSESLISRSKNEQKYRDLGKEITDNFLFKDSWPQEIVGITHHEKVESRKIPNNI</sequence>
<evidence type="ECO:0000313" key="1">
    <source>
        <dbReference type="EMBL" id="CAI2175540.1"/>
    </source>
</evidence>
<accession>A0A9W4WNW6</accession>
<gene>
    <name evidence="1" type="ORF">FWILDA_LOCUS7144</name>
</gene>
<comment type="caution">
    <text evidence="1">The sequence shown here is derived from an EMBL/GenBank/DDBJ whole genome shotgun (WGS) entry which is preliminary data.</text>
</comment>
<organism evidence="1 2">
    <name type="scientific">Funneliformis geosporum</name>
    <dbReference type="NCBI Taxonomy" id="1117311"/>
    <lineage>
        <taxon>Eukaryota</taxon>
        <taxon>Fungi</taxon>
        <taxon>Fungi incertae sedis</taxon>
        <taxon>Mucoromycota</taxon>
        <taxon>Glomeromycotina</taxon>
        <taxon>Glomeromycetes</taxon>
        <taxon>Glomerales</taxon>
        <taxon>Glomeraceae</taxon>
        <taxon>Funneliformis</taxon>
    </lineage>
</organism>
<reference evidence="1" key="1">
    <citation type="submission" date="2022-08" db="EMBL/GenBank/DDBJ databases">
        <authorList>
            <person name="Kallberg Y."/>
            <person name="Tangrot J."/>
            <person name="Rosling A."/>
        </authorList>
    </citation>
    <scope>NUCLEOTIDE SEQUENCE</scope>
    <source>
        <strain evidence="1">Wild A</strain>
    </source>
</reference>
<dbReference type="AlphaFoldDB" id="A0A9W4WNW6"/>